<feature type="transmembrane region" description="Helical" evidence="7">
    <location>
        <begin position="208"/>
        <end position="234"/>
    </location>
</feature>
<dbReference type="HOGENOM" id="CLU_046113_2_1_2"/>
<evidence type="ECO:0000256" key="5">
    <source>
        <dbReference type="ARBA" id="ARBA00022989"/>
    </source>
</evidence>
<dbReference type="RefSeq" id="WP_008414439.1">
    <property type="nucleotide sequence ID" value="NC_014297.1"/>
</dbReference>
<evidence type="ECO:0000256" key="1">
    <source>
        <dbReference type="ARBA" id="ARBA00004651"/>
    </source>
</evidence>
<dbReference type="Pfam" id="PF00528">
    <property type="entry name" value="BPD_transp_1"/>
    <property type="match status" value="1"/>
</dbReference>
<evidence type="ECO:0000313" key="9">
    <source>
        <dbReference type="EMBL" id="ADJ14358.1"/>
    </source>
</evidence>
<dbReference type="EMBL" id="AOHV01000009">
    <property type="protein sequence ID" value="ELY40619.1"/>
    <property type="molecule type" value="Genomic_DNA"/>
</dbReference>
<protein>
    <submittedName>
        <fullName evidence="9">Binding-protein-dependent transport systems inner membrane component</fullName>
    </submittedName>
</protein>
<dbReference type="InterPro" id="IPR035906">
    <property type="entry name" value="MetI-like_sf"/>
</dbReference>
<evidence type="ECO:0000259" key="8">
    <source>
        <dbReference type="PROSITE" id="PS50928"/>
    </source>
</evidence>
<dbReference type="GeneID" id="9418770"/>
<feature type="transmembrane region" description="Helical" evidence="7">
    <location>
        <begin position="246"/>
        <end position="266"/>
    </location>
</feature>
<feature type="domain" description="ABC transmembrane type-1" evidence="8">
    <location>
        <begin position="79"/>
        <end position="263"/>
    </location>
</feature>
<keyword evidence="2 7" id="KW-0813">Transport</keyword>
<sequence length="271" mass="28446">MVDGEPDRRGYRAVWGATGGPLVRHSPTALLARAGPPVAVLVALLLAWQALVVVYAIPELILPSPLDVARALAETYPRLLADAAVTALTAGLGLLAGTAIGLVLAFSMTVSRSLARTVLPYVVALRIAPLIAIAPLLFLWFGRGIPARALLVTSLTLFPMTIATLDGLRNTPESYLALLESIGASDWKVFLHVRIPAATPSVLAGAKIAATLSVIGAVVAEFVALNAGLGYRVFYTATYLRTAESFAALVVLSALGIAFYLLPVALERGLW</sequence>
<dbReference type="GO" id="GO:0005886">
    <property type="term" value="C:plasma membrane"/>
    <property type="evidence" value="ECO:0007669"/>
    <property type="project" value="UniProtKB-SubCell"/>
</dbReference>
<dbReference type="Proteomes" id="UP000011645">
    <property type="component" value="Unassembled WGS sequence"/>
</dbReference>
<keyword evidence="12" id="KW-1185">Reference proteome</keyword>
<dbReference type="PANTHER" id="PTHR30151">
    <property type="entry name" value="ALKANE SULFONATE ABC TRANSPORTER-RELATED, MEMBRANE SUBUNIT"/>
    <property type="match status" value="1"/>
</dbReference>
<dbReference type="GO" id="GO:0055085">
    <property type="term" value="P:transmembrane transport"/>
    <property type="evidence" value="ECO:0007669"/>
    <property type="project" value="InterPro"/>
</dbReference>
<gene>
    <name evidence="9" type="ordered locus">HacjB3_04835</name>
    <name evidence="10" type="ORF">C497_03212</name>
</gene>
<keyword evidence="3" id="KW-1003">Cell membrane</keyword>
<name>D8J9E6_HALJB</name>
<keyword evidence="6 7" id="KW-0472">Membrane</keyword>
<evidence type="ECO:0000256" key="7">
    <source>
        <dbReference type="RuleBase" id="RU363032"/>
    </source>
</evidence>
<dbReference type="InterPro" id="IPR000515">
    <property type="entry name" value="MetI-like"/>
</dbReference>
<evidence type="ECO:0000313" key="11">
    <source>
        <dbReference type="Proteomes" id="UP000000390"/>
    </source>
</evidence>
<proteinExistence type="inferred from homology"/>
<feature type="transmembrane region" description="Helical" evidence="7">
    <location>
        <begin position="79"/>
        <end position="106"/>
    </location>
</feature>
<keyword evidence="5 7" id="KW-1133">Transmembrane helix</keyword>
<evidence type="ECO:0000256" key="4">
    <source>
        <dbReference type="ARBA" id="ARBA00022692"/>
    </source>
</evidence>
<dbReference type="EMBL" id="CP002062">
    <property type="protein sequence ID" value="ADJ14358.1"/>
    <property type="molecule type" value="Genomic_DNA"/>
</dbReference>
<dbReference type="Gene3D" id="1.10.3720.10">
    <property type="entry name" value="MetI-like"/>
    <property type="match status" value="1"/>
</dbReference>
<evidence type="ECO:0000313" key="10">
    <source>
        <dbReference type="EMBL" id="ELY40619.1"/>
    </source>
</evidence>
<dbReference type="STRING" id="795797.HacjB3_04835"/>
<reference evidence="10 12" key="2">
    <citation type="journal article" date="2014" name="PLoS Genet.">
        <title>Phylogenetically driven sequencing of extremely halophilic archaea reveals strategies for static and dynamic osmo-response.</title>
        <authorList>
            <person name="Becker E.A."/>
            <person name="Seitzer P.M."/>
            <person name="Tritt A."/>
            <person name="Larsen D."/>
            <person name="Krusor M."/>
            <person name="Yao A.I."/>
            <person name="Wu D."/>
            <person name="Madern D."/>
            <person name="Eisen J.A."/>
            <person name="Darling A.E."/>
            <person name="Facciotti M.T."/>
        </authorList>
    </citation>
    <scope>NUCLEOTIDE SEQUENCE [LARGE SCALE GENOMIC DNA]</scope>
    <source>
        <strain evidence="10">B3</strain>
        <strain evidence="12">DSM 18796 / CECT 7217 / JCM 14584 / KCTC 4019 / B3</strain>
    </source>
</reference>
<dbReference type="CDD" id="cd06261">
    <property type="entry name" value="TM_PBP2"/>
    <property type="match status" value="1"/>
</dbReference>
<dbReference type="AlphaFoldDB" id="D8J9E6"/>
<accession>D8J9E6</accession>
<reference evidence="9 11" key="1">
    <citation type="journal article" date="2010" name="J. Bacteriol.">
        <title>Complete genome sequence of Halalkalicoccus jeotgali B3(T), an extremely halophilic archaeon.</title>
        <authorList>
            <person name="Roh S.W."/>
            <person name="Nam Y.D."/>
            <person name="Nam S.H."/>
            <person name="Choi S.H."/>
            <person name="Park H.S."/>
            <person name="Bae J.W."/>
        </authorList>
    </citation>
    <scope>NUCLEOTIDE SEQUENCE [LARGE SCALE GENOMIC DNA]</scope>
    <source>
        <strain evidence="9">B3</strain>
        <strain evidence="11">DSM 18796 / CECT 7217 / JCM 14584 / KCTC 4019 / B3</strain>
    </source>
</reference>
<dbReference type="PROSITE" id="PS50928">
    <property type="entry name" value="ABC_TM1"/>
    <property type="match status" value="1"/>
</dbReference>
<dbReference type="PANTHER" id="PTHR30151:SF20">
    <property type="entry name" value="ABC TRANSPORTER PERMEASE PROTEIN HI_0355-RELATED"/>
    <property type="match status" value="1"/>
</dbReference>
<feature type="transmembrane region" description="Helical" evidence="7">
    <location>
        <begin position="118"/>
        <end position="142"/>
    </location>
</feature>
<comment type="similarity">
    <text evidence="7">Belongs to the binding-protein-dependent transport system permease family.</text>
</comment>
<dbReference type="SUPFAM" id="SSF161098">
    <property type="entry name" value="MetI-like"/>
    <property type="match status" value="1"/>
</dbReference>
<organism evidence="9 11">
    <name type="scientific">Halalkalicoccus jeotgali (strain DSM 18796 / CECT 7217 / JCM 14584 / KCTC 4019 / B3)</name>
    <dbReference type="NCBI Taxonomy" id="795797"/>
    <lineage>
        <taxon>Archaea</taxon>
        <taxon>Methanobacteriati</taxon>
        <taxon>Methanobacteriota</taxon>
        <taxon>Stenosarchaea group</taxon>
        <taxon>Halobacteria</taxon>
        <taxon>Halobacteriales</taxon>
        <taxon>Halococcaceae</taxon>
        <taxon>Halalkalicoccus</taxon>
    </lineage>
</organism>
<keyword evidence="4 7" id="KW-0812">Transmembrane</keyword>
<evidence type="ECO:0000256" key="3">
    <source>
        <dbReference type="ARBA" id="ARBA00022475"/>
    </source>
</evidence>
<feature type="transmembrane region" description="Helical" evidence="7">
    <location>
        <begin position="38"/>
        <end position="58"/>
    </location>
</feature>
<evidence type="ECO:0000313" key="12">
    <source>
        <dbReference type="Proteomes" id="UP000011645"/>
    </source>
</evidence>
<evidence type="ECO:0000256" key="2">
    <source>
        <dbReference type="ARBA" id="ARBA00022448"/>
    </source>
</evidence>
<dbReference type="Proteomes" id="UP000000390">
    <property type="component" value="Chromosome"/>
</dbReference>
<dbReference type="PATRIC" id="fig|795797.18.peg.973"/>
<dbReference type="KEGG" id="hje:HacjB3_04835"/>
<evidence type="ECO:0000256" key="6">
    <source>
        <dbReference type="ARBA" id="ARBA00023136"/>
    </source>
</evidence>
<dbReference type="eggNOG" id="arCOG00169">
    <property type="taxonomic scope" value="Archaea"/>
</dbReference>
<comment type="subcellular location">
    <subcellularLocation>
        <location evidence="1 7">Cell membrane</location>
        <topology evidence="1 7">Multi-pass membrane protein</topology>
    </subcellularLocation>
</comment>
<dbReference type="OrthoDB" id="271590at2157"/>